<evidence type="ECO:0000256" key="7">
    <source>
        <dbReference type="SAM" id="Phobius"/>
    </source>
</evidence>
<name>A0A2T2XKK6_9FIRM</name>
<dbReference type="InterPro" id="IPR020846">
    <property type="entry name" value="MFS_dom"/>
</dbReference>
<organism evidence="9 10">
    <name type="scientific">Sulfobacillus benefaciens</name>
    <dbReference type="NCBI Taxonomy" id="453960"/>
    <lineage>
        <taxon>Bacteria</taxon>
        <taxon>Bacillati</taxon>
        <taxon>Bacillota</taxon>
        <taxon>Clostridia</taxon>
        <taxon>Eubacteriales</taxon>
        <taxon>Clostridiales Family XVII. Incertae Sedis</taxon>
        <taxon>Sulfobacillus</taxon>
    </lineage>
</organism>
<dbReference type="EMBL" id="PXYW01000004">
    <property type="protein sequence ID" value="PSR35023.1"/>
    <property type="molecule type" value="Genomic_DNA"/>
</dbReference>
<evidence type="ECO:0000256" key="3">
    <source>
        <dbReference type="ARBA" id="ARBA00022475"/>
    </source>
</evidence>
<feature type="transmembrane region" description="Helical" evidence="7">
    <location>
        <begin position="207"/>
        <end position="225"/>
    </location>
</feature>
<reference evidence="9 10" key="1">
    <citation type="journal article" date="2014" name="BMC Genomics">
        <title>Comparison of environmental and isolate Sulfobacillus genomes reveals diverse carbon, sulfur, nitrogen, and hydrogen metabolisms.</title>
        <authorList>
            <person name="Justice N.B."/>
            <person name="Norman A."/>
            <person name="Brown C.T."/>
            <person name="Singh A."/>
            <person name="Thomas B.C."/>
            <person name="Banfield J.F."/>
        </authorList>
    </citation>
    <scope>NUCLEOTIDE SEQUENCE [LARGE SCALE GENOMIC DNA]</scope>
    <source>
        <strain evidence="9">AMDSBA4</strain>
    </source>
</reference>
<evidence type="ECO:0000313" key="10">
    <source>
        <dbReference type="Proteomes" id="UP000242972"/>
    </source>
</evidence>
<dbReference type="Proteomes" id="UP000242972">
    <property type="component" value="Unassembled WGS sequence"/>
</dbReference>
<feature type="transmembrane region" description="Helical" evidence="7">
    <location>
        <begin position="88"/>
        <end position="113"/>
    </location>
</feature>
<evidence type="ECO:0000259" key="8">
    <source>
        <dbReference type="PROSITE" id="PS50850"/>
    </source>
</evidence>
<accession>A0A2T2XKK6</accession>
<evidence type="ECO:0000256" key="1">
    <source>
        <dbReference type="ARBA" id="ARBA00004651"/>
    </source>
</evidence>
<proteinExistence type="predicted"/>
<gene>
    <name evidence="9" type="ORF">C7B46_02370</name>
</gene>
<dbReference type="GO" id="GO:0005886">
    <property type="term" value="C:plasma membrane"/>
    <property type="evidence" value="ECO:0007669"/>
    <property type="project" value="UniProtKB-SubCell"/>
</dbReference>
<keyword evidence="2" id="KW-0813">Transport</keyword>
<evidence type="ECO:0000256" key="6">
    <source>
        <dbReference type="ARBA" id="ARBA00023136"/>
    </source>
</evidence>
<feature type="transmembrane region" description="Helical" evidence="7">
    <location>
        <begin position="272"/>
        <end position="290"/>
    </location>
</feature>
<dbReference type="InterPro" id="IPR050171">
    <property type="entry name" value="MFS_Transporters"/>
</dbReference>
<comment type="subcellular location">
    <subcellularLocation>
        <location evidence="1">Cell membrane</location>
        <topology evidence="1">Multi-pass membrane protein</topology>
    </subcellularLocation>
</comment>
<feature type="transmembrane region" description="Helical" evidence="7">
    <location>
        <begin position="335"/>
        <end position="354"/>
    </location>
</feature>
<evidence type="ECO:0000256" key="4">
    <source>
        <dbReference type="ARBA" id="ARBA00022692"/>
    </source>
</evidence>
<dbReference type="PANTHER" id="PTHR23517:SF2">
    <property type="entry name" value="MULTIDRUG RESISTANCE PROTEIN MDTH"/>
    <property type="match status" value="1"/>
</dbReference>
<evidence type="ECO:0000256" key="5">
    <source>
        <dbReference type="ARBA" id="ARBA00022989"/>
    </source>
</evidence>
<keyword evidence="4 7" id="KW-0812">Transmembrane</keyword>
<feature type="transmembrane region" description="Helical" evidence="7">
    <location>
        <begin position="245"/>
        <end position="265"/>
    </location>
</feature>
<dbReference type="SUPFAM" id="SSF103473">
    <property type="entry name" value="MFS general substrate transporter"/>
    <property type="match status" value="1"/>
</dbReference>
<dbReference type="Gene3D" id="1.20.1250.20">
    <property type="entry name" value="MFS general substrate transporter like domains"/>
    <property type="match status" value="1"/>
</dbReference>
<keyword evidence="5 7" id="KW-1133">Transmembrane helix</keyword>
<feature type="transmembrane region" description="Helical" evidence="7">
    <location>
        <begin position="125"/>
        <end position="148"/>
    </location>
</feature>
<feature type="transmembrane region" description="Helical" evidence="7">
    <location>
        <begin position="62"/>
        <end position="82"/>
    </location>
</feature>
<dbReference type="AlphaFoldDB" id="A0A2T2XKK6"/>
<keyword evidence="6 7" id="KW-0472">Membrane</keyword>
<dbReference type="InterPro" id="IPR036259">
    <property type="entry name" value="MFS_trans_sf"/>
</dbReference>
<dbReference type="GO" id="GO:0022857">
    <property type="term" value="F:transmembrane transporter activity"/>
    <property type="evidence" value="ECO:0007669"/>
    <property type="project" value="InterPro"/>
</dbReference>
<feature type="domain" description="Major facilitator superfamily (MFS) profile" evidence="8">
    <location>
        <begin position="1"/>
        <end position="385"/>
    </location>
</feature>
<dbReference type="InterPro" id="IPR011701">
    <property type="entry name" value="MFS"/>
</dbReference>
<comment type="caution">
    <text evidence="9">The sequence shown here is derived from an EMBL/GenBank/DDBJ whole genome shotgun (WGS) entry which is preliminary data.</text>
</comment>
<dbReference type="PROSITE" id="PS50850">
    <property type="entry name" value="MFS"/>
    <property type="match status" value="1"/>
</dbReference>
<dbReference type="InterPro" id="IPR001958">
    <property type="entry name" value="Tet-R_TetA/multi-R_MdtG-like"/>
</dbReference>
<dbReference type="PRINTS" id="PR01035">
    <property type="entry name" value="TCRTETA"/>
</dbReference>
<keyword evidence="3" id="KW-1003">Cell membrane</keyword>
<feature type="transmembrane region" description="Helical" evidence="7">
    <location>
        <begin position="360"/>
        <end position="378"/>
    </location>
</feature>
<evidence type="ECO:0000313" key="9">
    <source>
        <dbReference type="EMBL" id="PSR35023.1"/>
    </source>
</evidence>
<dbReference type="Pfam" id="PF07690">
    <property type="entry name" value="MFS_1"/>
    <property type="match status" value="1"/>
</dbReference>
<evidence type="ECO:0000256" key="2">
    <source>
        <dbReference type="ARBA" id="ARBA00022448"/>
    </source>
</evidence>
<dbReference type="PANTHER" id="PTHR23517">
    <property type="entry name" value="RESISTANCE PROTEIN MDTM, PUTATIVE-RELATED-RELATED"/>
    <property type="match status" value="1"/>
</dbReference>
<feature type="transmembrane region" description="Helical" evidence="7">
    <location>
        <begin position="30"/>
        <end position="50"/>
    </location>
</feature>
<sequence>MWGLAIGQFLYALGDGFLYPFVAFYLTRNLHLPMASAGIFMGIAGIGYVLGQLPAGYLTDRFGPKLVAVMAYAISGVSIIMAPMAHRAWVWVIAYGLALTMTGVAYPAMLHAMTMKGTSKRRTQALSLLILAYNAGLIIGPLAGLPLALNHFSLIFWIDGSCLLASSLVLALAMPSGLGRRIGPKVRLFTGKVWRQWLYLPPWKQSGFWSLALGGTLIGVIYSQLASTFPMEMGHTLSVLRWYGLLWAMNGALIAVLQWPVSYLLQHRSRRFWMGLGAILYAVAMIVLGISAEVTMIVVAFLVVTMGELVYEPLPPGEYAEQAPKGFGARYQGAGSFFNAMGMVIGPVLGGLILSGWGKLGLWFLMGGLGLTAAVLIGHHVPQGRQTGTNAL</sequence>
<protein>
    <recommendedName>
        <fullName evidence="8">Major facilitator superfamily (MFS) profile domain-containing protein</fullName>
    </recommendedName>
</protein>
<feature type="transmembrane region" description="Helical" evidence="7">
    <location>
        <begin position="154"/>
        <end position="173"/>
    </location>
</feature>